<dbReference type="SUPFAM" id="SSF52540">
    <property type="entry name" value="P-loop containing nucleoside triphosphate hydrolases"/>
    <property type="match status" value="1"/>
</dbReference>
<dbReference type="InterPro" id="IPR038726">
    <property type="entry name" value="PDDEXK_AddAB-type"/>
</dbReference>
<protein>
    <recommendedName>
        <fullName evidence="12">DNA 3'-5' helicase</fullName>
        <ecNumber evidence="12">5.6.2.4</ecNumber>
    </recommendedName>
</protein>
<evidence type="ECO:0000256" key="5">
    <source>
        <dbReference type="ARBA" id="ARBA00022806"/>
    </source>
</evidence>
<dbReference type="InterPro" id="IPR014016">
    <property type="entry name" value="UvrD-like_ATP-bd"/>
</dbReference>
<comment type="caution">
    <text evidence="17">The sequence shown here is derived from an EMBL/GenBank/DDBJ whole genome shotgun (WGS) entry which is preliminary data.</text>
</comment>
<dbReference type="Proteomes" id="UP000886787">
    <property type="component" value="Unassembled WGS sequence"/>
</dbReference>
<keyword evidence="2 14" id="KW-0547">Nucleotide-binding</keyword>
<dbReference type="PROSITE" id="PS51198">
    <property type="entry name" value="UVRD_HELICASE_ATP_BIND"/>
    <property type="match status" value="1"/>
</dbReference>
<dbReference type="Pfam" id="PF00580">
    <property type="entry name" value="UvrD-helicase"/>
    <property type="match status" value="1"/>
</dbReference>
<evidence type="ECO:0000256" key="14">
    <source>
        <dbReference type="PROSITE-ProRule" id="PRU00560"/>
    </source>
</evidence>
<dbReference type="GO" id="GO:0005829">
    <property type="term" value="C:cytosol"/>
    <property type="evidence" value="ECO:0007669"/>
    <property type="project" value="TreeGrafter"/>
</dbReference>
<reference evidence="17" key="2">
    <citation type="journal article" date="2021" name="PeerJ">
        <title>Extensive microbial diversity within the chicken gut microbiome revealed by metagenomics and culture.</title>
        <authorList>
            <person name="Gilroy R."/>
            <person name="Ravi A."/>
            <person name="Getino M."/>
            <person name="Pursley I."/>
            <person name="Horton D.L."/>
            <person name="Alikhan N.F."/>
            <person name="Baker D."/>
            <person name="Gharbi K."/>
            <person name="Hall N."/>
            <person name="Watson M."/>
            <person name="Adriaenssens E.M."/>
            <person name="Foster-Nyarko E."/>
            <person name="Jarju S."/>
            <person name="Secka A."/>
            <person name="Antonio M."/>
            <person name="Oren A."/>
            <person name="Chaudhuri R.R."/>
            <person name="La Ragione R."/>
            <person name="Hildebrand F."/>
            <person name="Pallen M.J."/>
        </authorList>
    </citation>
    <scope>NUCLEOTIDE SEQUENCE</scope>
    <source>
        <strain evidence="17">ChiSjej1B19-3389</strain>
    </source>
</reference>
<dbReference type="SUPFAM" id="SSF52980">
    <property type="entry name" value="Restriction endonuclease-like"/>
    <property type="match status" value="1"/>
</dbReference>
<keyword evidence="3" id="KW-0227">DNA damage</keyword>
<proteinExistence type="predicted"/>
<evidence type="ECO:0000256" key="9">
    <source>
        <dbReference type="ARBA" id="ARBA00023204"/>
    </source>
</evidence>
<sequence>MEKRNWTENQIHAIRARNGALLVSAAAGSGKTAVLVERVIERITDPANPTDVDKLLVVTFTRAAAAEMKERITFKLEEMLQLDPHNCNLRRQQLLLAKANISTIHSFCSELVRENFYKLGISPDYRLAEENELLLLQYEAVNNVIEALYEQNTAQEFYHFANAFSTAKSDFLLQQVLLRLYDFLRAHPFPDRWLADKEKMYDPEIPVEKTQWGQVITEYAQAAAAFCKELADESLRLWEQLPDLGEPLHELLLKDAGSIEKIQAAVGHASWDVCRACLQAFDSRARFVSAKGYKDDPVKCKIQANRDLLKKTLKTLSGFYQQEQQECKEDICALLPVVHQLFGAVRLFAEEYGRLKNEKNLADYNDLEHWALHLLLEETEDGFAFTQAAQDTASRFAEVMVDEYQDANEIQDLIFRAVSRNGENLFVVGDVKQSIYGFRQAMPAIFLRRKSNYPLYDPQKDIYPAKVILDRNFRSRSGVTAAVNFVFGRLMSQQVGDMDYTQEEALLPGAQYPLDQSPDLAFHLLHTGAQEQEETDILEARHIASIIHRYMDTYQITERNSTRAAKYGDFCILLRGVSNHAELYVKELINCGIPAAAQSGGGFLSLQEVSVMLAYLRILDNPLQDIPLLTVLLSPIGGFTADDLAKIRAEKPEGRLLFALKAYAQAGNRRARDFLAETDAFRRKAATTPTDLLIQSIYTKTGYTAVIQASEGGGAALSHLRLLQEHAKSFERSGYKGLGSFIRFIDKLQERNGDLPSGNSFQGDDCVRVMSIHHSKGLEFPVCFIAATARSFKSDKADEVLLHGELGIGIRKKDPVNHCRYTTMPRQAVALAIDRESKSEELRILYVAMTRAKEKLYIIGSQKDPQRYLKGVAAKLGQGGGLSPYIVRSANSILTWITQCALLHPSGGQLRELAGMPQAVPQEDCSQWDIQLIESVESSVEYNGVPSIPEKQAPPCNLDVVIRRITAPYPHHLLTKIPAKVAASDLAHQQLSTRYAFTTRPAFLHKGAMTGAERGTALHSFMQFADFEAYLKNPYQEIHRLSTNGFLTPRQTQALNLEQLTNCLTSGVLQRYRKAQKTYREFRFTVKIKAGLADQTLGPPYSDAQMILQGAVDCAFEENGAVVIVDYKSDHAKDMKQLCEKYKTQLLLYKNAMEQCTGLPVAECILYSFYFNDFCTVTL</sequence>
<dbReference type="InterPro" id="IPR027417">
    <property type="entry name" value="P-loop_NTPase"/>
</dbReference>
<keyword evidence="1" id="KW-0540">Nuclease</keyword>
<dbReference type="GO" id="GO:0000725">
    <property type="term" value="P:recombinational repair"/>
    <property type="evidence" value="ECO:0007669"/>
    <property type="project" value="TreeGrafter"/>
</dbReference>
<evidence type="ECO:0000259" key="15">
    <source>
        <dbReference type="PROSITE" id="PS51198"/>
    </source>
</evidence>
<comment type="catalytic activity">
    <reaction evidence="11">
        <text>Couples ATP hydrolysis with the unwinding of duplex DNA by translocating in the 3'-5' direction.</text>
        <dbReference type="EC" id="5.6.2.4"/>
    </reaction>
</comment>
<keyword evidence="9" id="KW-0234">DNA repair</keyword>
<dbReference type="InterPro" id="IPR000212">
    <property type="entry name" value="DNA_helicase_UvrD/REP"/>
</dbReference>
<dbReference type="InterPro" id="IPR014152">
    <property type="entry name" value="AddA"/>
</dbReference>
<dbReference type="AlphaFoldDB" id="A0A9D0ZI60"/>
<evidence type="ECO:0000256" key="2">
    <source>
        <dbReference type="ARBA" id="ARBA00022741"/>
    </source>
</evidence>
<dbReference type="NCBIfam" id="TIGR02785">
    <property type="entry name" value="addA_Gpos"/>
    <property type="match status" value="1"/>
</dbReference>
<evidence type="ECO:0000256" key="12">
    <source>
        <dbReference type="ARBA" id="ARBA00034808"/>
    </source>
</evidence>
<evidence type="ECO:0000256" key="6">
    <source>
        <dbReference type="ARBA" id="ARBA00022839"/>
    </source>
</evidence>
<dbReference type="Pfam" id="PF12705">
    <property type="entry name" value="PDDEXK_1"/>
    <property type="match status" value="1"/>
</dbReference>
<evidence type="ECO:0000313" key="17">
    <source>
        <dbReference type="EMBL" id="HIQ79769.1"/>
    </source>
</evidence>
<keyword evidence="6" id="KW-0269">Exonuclease</keyword>
<organism evidence="17 18">
    <name type="scientific">Candidatus Scatavimonas merdigallinarum</name>
    <dbReference type="NCBI Taxonomy" id="2840914"/>
    <lineage>
        <taxon>Bacteria</taxon>
        <taxon>Bacillati</taxon>
        <taxon>Bacillota</taxon>
        <taxon>Clostridia</taxon>
        <taxon>Eubacteriales</taxon>
        <taxon>Oscillospiraceae</taxon>
        <taxon>Oscillospiraceae incertae sedis</taxon>
        <taxon>Candidatus Scatavimonas</taxon>
    </lineage>
</organism>
<dbReference type="GO" id="GO:0033202">
    <property type="term" value="C:DNA helicase complex"/>
    <property type="evidence" value="ECO:0007669"/>
    <property type="project" value="TreeGrafter"/>
</dbReference>
<evidence type="ECO:0000256" key="7">
    <source>
        <dbReference type="ARBA" id="ARBA00022840"/>
    </source>
</evidence>
<feature type="domain" description="UvrD-like helicase C-terminal" evidence="16">
    <location>
        <begin position="481"/>
        <end position="777"/>
    </location>
</feature>
<dbReference type="Gene3D" id="3.90.320.10">
    <property type="match status" value="1"/>
</dbReference>
<reference evidence="17" key="1">
    <citation type="submission" date="2020-10" db="EMBL/GenBank/DDBJ databases">
        <authorList>
            <person name="Gilroy R."/>
        </authorList>
    </citation>
    <scope>NUCLEOTIDE SEQUENCE</scope>
    <source>
        <strain evidence="17">ChiSjej1B19-3389</strain>
    </source>
</reference>
<dbReference type="GO" id="GO:0043138">
    <property type="term" value="F:3'-5' DNA helicase activity"/>
    <property type="evidence" value="ECO:0007669"/>
    <property type="project" value="UniProtKB-EC"/>
</dbReference>
<keyword evidence="10" id="KW-0413">Isomerase</keyword>
<dbReference type="Gene3D" id="3.40.50.300">
    <property type="entry name" value="P-loop containing nucleotide triphosphate hydrolases"/>
    <property type="match status" value="4"/>
</dbReference>
<keyword evidence="4 14" id="KW-0378">Hydrolase</keyword>
<dbReference type="PANTHER" id="PTHR11070">
    <property type="entry name" value="UVRD / RECB / PCRA DNA HELICASE FAMILY MEMBER"/>
    <property type="match status" value="1"/>
</dbReference>
<feature type="binding site" evidence="14">
    <location>
        <begin position="25"/>
        <end position="32"/>
    </location>
    <ligand>
        <name>ATP</name>
        <dbReference type="ChEBI" id="CHEBI:30616"/>
    </ligand>
</feature>
<evidence type="ECO:0000256" key="13">
    <source>
        <dbReference type="ARBA" id="ARBA00048988"/>
    </source>
</evidence>
<comment type="catalytic activity">
    <reaction evidence="13">
        <text>ATP + H2O = ADP + phosphate + H(+)</text>
        <dbReference type="Rhea" id="RHEA:13065"/>
        <dbReference type="ChEBI" id="CHEBI:15377"/>
        <dbReference type="ChEBI" id="CHEBI:15378"/>
        <dbReference type="ChEBI" id="CHEBI:30616"/>
        <dbReference type="ChEBI" id="CHEBI:43474"/>
        <dbReference type="ChEBI" id="CHEBI:456216"/>
        <dbReference type="EC" id="5.6.2.4"/>
    </reaction>
</comment>
<dbReference type="GO" id="GO:0004527">
    <property type="term" value="F:exonuclease activity"/>
    <property type="evidence" value="ECO:0007669"/>
    <property type="project" value="UniProtKB-KW"/>
</dbReference>
<gene>
    <name evidence="17" type="primary">addA</name>
    <name evidence="17" type="ORF">IAD32_00600</name>
</gene>
<dbReference type="GO" id="GO:0005524">
    <property type="term" value="F:ATP binding"/>
    <property type="evidence" value="ECO:0007669"/>
    <property type="project" value="UniProtKB-UniRule"/>
</dbReference>
<evidence type="ECO:0000313" key="18">
    <source>
        <dbReference type="Proteomes" id="UP000886787"/>
    </source>
</evidence>
<dbReference type="GO" id="GO:0006302">
    <property type="term" value="P:double-strand break repair"/>
    <property type="evidence" value="ECO:0007669"/>
    <property type="project" value="InterPro"/>
</dbReference>
<evidence type="ECO:0000256" key="8">
    <source>
        <dbReference type="ARBA" id="ARBA00023125"/>
    </source>
</evidence>
<dbReference type="InterPro" id="IPR011604">
    <property type="entry name" value="PDDEXK-like_dom_sf"/>
</dbReference>
<dbReference type="EC" id="5.6.2.4" evidence="12"/>
<dbReference type="InterPro" id="IPR014017">
    <property type="entry name" value="DNA_helicase_UvrD-like_C"/>
</dbReference>
<dbReference type="Pfam" id="PF13361">
    <property type="entry name" value="UvrD_C"/>
    <property type="match status" value="1"/>
</dbReference>
<evidence type="ECO:0000256" key="4">
    <source>
        <dbReference type="ARBA" id="ARBA00022801"/>
    </source>
</evidence>
<evidence type="ECO:0000256" key="11">
    <source>
        <dbReference type="ARBA" id="ARBA00034617"/>
    </source>
</evidence>
<evidence type="ECO:0000256" key="10">
    <source>
        <dbReference type="ARBA" id="ARBA00023235"/>
    </source>
</evidence>
<feature type="domain" description="UvrD-like helicase ATP-binding" evidence="15">
    <location>
        <begin position="4"/>
        <end position="476"/>
    </location>
</feature>
<name>A0A9D0ZI60_9FIRM</name>
<keyword evidence="7 14" id="KW-0067">ATP-binding</keyword>
<evidence type="ECO:0000256" key="1">
    <source>
        <dbReference type="ARBA" id="ARBA00022722"/>
    </source>
</evidence>
<dbReference type="PANTHER" id="PTHR11070:SF48">
    <property type="entry name" value="ATP-DEPENDENT HELICASE_NUCLEASE SUBUNIT A"/>
    <property type="match status" value="1"/>
</dbReference>
<dbReference type="GO" id="GO:0003677">
    <property type="term" value="F:DNA binding"/>
    <property type="evidence" value="ECO:0007669"/>
    <property type="project" value="UniProtKB-KW"/>
</dbReference>
<evidence type="ECO:0000256" key="3">
    <source>
        <dbReference type="ARBA" id="ARBA00022763"/>
    </source>
</evidence>
<dbReference type="PROSITE" id="PS51217">
    <property type="entry name" value="UVRD_HELICASE_CTER"/>
    <property type="match status" value="1"/>
</dbReference>
<dbReference type="EMBL" id="DVFW01000004">
    <property type="protein sequence ID" value="HIQ79769.1"/>
    <property type="molecule type" value="Genomic_DNA"/>
</dbReference>
<keyword evidence="8" id="KW-0238">DNA-binding</keyword>
<accession>A0A9D0ZI60</accession>
<evidence type="ECO:0000259" key="16">
    <source>
        <dbReference type="PROSITE" id="PS51217"/>
    </source>
</evidence>
<keyword evidence="5 14" id="KW-0347">Helicase</keyword>
<dbReference type="InterPro" id="IPR011335">
    <property type="entry name" value="Restrct_endonuc-II-like"/>
</dbReference>